<protein>
    <submittedName>
        <fullName evidence="2">DUF2955 domain-containing protein</fullName>
    </submittedName>
</protein>
<evidence type="ECO:0000313" key="3">
    <source>
        <dbReference type="Proteomes" id="UP001165343"/>
    </source>
</evidence>
<feature type="transmembrane region" description="Helical" evidence="1">
    <location>
        <begin position="233"/>
        <end position="254"/>
    </location>
</feature>
<feature type="transmembrane region" description="Helical" evidence="1">
    <location>
        <begin position="120"/>
        <end position="140"/>
    </location>
</feature>
<keyword evidence="1" id="KW-1133">Transmembrane helix</keyword>
<gene>
    <name evidence="2" type="ORF">LZ519_07485</name>
</gene>
<dbReference type="EMBL" id="JAMGBC010000001">
    <property type="protein sequence ID" value="MCL6679156.1"/>
    <property type="molecule type" value="Genomic_DNA"/>
</dbReference>
<feature type="transmembrane region" description="Helical" evidence="1">
    <location>
        <begin position="188"/>
        <end position="221"/>
    </location>
</feature>
<dbReference type="Pfam" id="PF11168">
    <property type="entry name" value="DUF2955"/>
    <property type="match status" value="1"/>
</dbReference>
<dbReference type="Proteomes" id="UP001165343">
    <property type="component" value="Unassembled WGS sequence"/>
</dbReference>
<sequence>MAVALSSRRQGMDLAQLARLHFVLRFGFATTAAFIVCEWFEWQPSALAPVLTAVLLASLPASPPPKVGVFLILVMAVCAWLAFFLTTFLSPAPHLLLALIGLVMFVAFAGLARAKGQLPLTLLLICISVVPVVTLTLSQFAGILPGLLVKAMALAVIFTWVGFALWPLPSPKSPEPPSPALESPVAAAVLGTLIVMPVMLVYLLFGLTDAIPVMLTTVLLVAKMEEHRGAASAWAKLIGNFLGGVVAVAAYYVLQVAPSLPMLAALTFLIGVGFGLHIVKGGVRGGNALIAYNATMVIFGLALLKGPSNSGIWGARVLQFGIACTFAVAMMRLLWPLLDRRSSSRPEPAG</sequence>
<feature type="transmembrane region" description="Helical" evidence="1">
    <location>
        <begin position="20"/>
        <end position="37"/>
    </location>
</feature>
<comment type="caution">
    <text evidence="2">The sequence shown here is derived from an EMBL/GenBank/DDBJ whole genome shotgun (WGS) entry which is preliminary data.</text>
</comment>
<feature type="transmembrane region" description="Helical" evidence="1">
    <location>
        <begin position="260"/>
        <end position="279"/>
    </location>
</feature>
<reference evidence="2" key="1">
    <citation type="submission" date="2022-05" db="EMBL/GenBank/DDBJ databases">
        <authorList>
            <person name="Jo J.-H."/>
            <person name="Im W.-T."/>
        </authorList>
    </citation>
    <scope>NUCLEOTIDE SEQUENCE</scope>
    <source>
        <strain evidence="2">RG327</strain>
    </source>
</reference>
<evidence type="ECO:0000256" key="1">
    <source>
        <dbReference type="SAM" id="Phobius"/>
    </source>
</evidence>
<keyword evidence="1" id="KW-0812">Transmembrane</keyword>
<feature type="transmembrane region" description="Helical" evidence="1">
    <location>
        <begin position="147"/>
        <end position="168"/>
    </location>
</feature>
<accession>A0ABT0RFY0</accession>
<feature type="transmembrane region" description="Helical" evidence="1">
    <location>
        <begin position="286"/>
        <end position="304"/>
    </location>
</feature>
<feature type="transmembrane region" description="Helical" evidence="1">
    <location>
        <begin position="67"/>
        <end position="88"/>
    </location>
</feature>
<keyword evidence="1" id="KW-0472">Membrane</keyword>
<organism evidence="2 3">
    <name type="scientific">Sphingomonas anseongensis</name>
    <dbReference type="NCBI Taxonomy" id="2908207"/>
    <lineage>
        <taxon>Bacteria</taxon>
        <taxon>Pseudomonadati</taxon>
        <taxon>Pseudomonadota</taxon>
        <taxon>Alphaproteobacteria</taxon>
        <taxon>Sphingomonadales</taxon>
        <taxon>Sphingomonadaceae</taxon>
        <taxon>Sphingomonas</taxon>
    </lineage>
</organism>
<feature type="transmembrane region" description="Helical" evidence="1">
    <location>
        <begin position="316"/>
        <end position="335"/>
    </location>
</feature>
<proteinExistence type="predicted"/>
<dbReference type="RefSeq" id="WP_249868072.1">
    <property type="nucleotide sequence ID" value="NZ_JAMGBC010000001.1"/>
</dbReference>
<keyword evidence="3" id="KW-1185">Reference proteome</keyword>
<dbReference type="InterPro" id="IPR022604">
    <property type="entry name" value="DUF2955"/>
</dbReference>
<name>A0ABT0RFY0_9SPHN</name>
<evidence type="ECO:0000313" key="2">
    <source>
        <dbReference type="EMBL" id="MCL6679156.1"/>
    </source>
</evidence>
<feature type="transmembrane region" description="Helical" evidence="1">
    <location>
        <begin position="95"/>
        <end position="114"/>
    </location>
</feature>